<gene>
    <name evidence="1" type="ORF">AVDCRST_MAG66-1690</name>
</gene>
<evidence type="ECO:0000313" key="1">
    <source>
        <dbReference type="EMBL" id="CAA9405390.1"/>
    </source>
</evidence>
<name>A0A6J4P5Z7_9PSEU</name>
<proteinExistence type="predicted"/>
<dbReference type="EMBL" id="CADCUS010000251">
    <property type="protein sequence ID" value="CAA9405390.1"/>
    <property type="molecule type" value="Genomic_DNA"/>
</dbReference>
<sequence length="50" mass="4810">MHAAGLAMIGAYSTGSTGPGVSASVVGPLDAGPDGDPQVVAVAQRRWCAG</sequence>
<protein>
    <submittedName>
        <fullName evidence="1">Uncharacterized protein</fullName>
    </submittedName>
</protein>
<accession>A0A6J4P5Z7</accession>
<reference evidence="1" key="1">
    <citation type="submission" date="2020-02" db="EMBL/GenBank/DDBJ databases">
        <authorList>
            <person name="Meier V. D."/>
        </authorList>
    </citation>
    <scope>NUCLEOTIDE SEQUENCE</scope>
    <source>
        <strain evidence="1">AVDCRST_MAG66</strain>
    </source>
</reference>
<organism evidence="1">
    <name type="scientific">uncultured Pseudonocardia sp</name>
    <dbReference type="NCBI Taxonomy" id="211455"/>
    <lineage>
        <taxon>Bacteria</taxon>
        <taxon>Bacillati</taxon>
        <taxon>Actinomycetota</taxon>
        <taxon>Actinomycetes</taxon>
        <taxon>Pseudonocardiales</taxon>
        <taxon>Pseudonocardiaceae</taxon>
        <taxon>Pseudonocardia</taxon>
        <taxon>environmental samples</taxon>
    </lineage>
</organism>
<dbReference type="AlphaFoldDB" id="A0A6J4P5Z7"/>